<name>A0A4E0QST5_9EURY</name>
<keyword evidence="5" id="KW-1185">Reference proteome</keyword>
<dbReference type="PANTHER" id="PTHR35147">
    <property type="entry name" value="CHEMORECEPTOR GLUTAMINE DEAMIDASE CHED-RELATED"/>
    <property type="match status" value="1"/>
</dbReference>
<dbReference type="Pfam" id="PF03975">
    <property type="entry name" value="CheD"/>
    <property type="match status" value="1"/>
</dbReference>
<dbReference type="AlphaFoldDB" id="A0A4E0QST5"/>
<accession>A0A4E0QST5</accession>
<reference evidence="4 5" key="1">
    <citation type="submission" date="2017-11" db="EMBL/GenBank/DDBJ databases">
        <title>Isolation and Characterization of Methanogenic Archaea from Saline Meromictic Lake at Siberia.</title>
        <authorList>
            <person name="Shen Y."/>
            <person name="Huang H.-H."/>
            <person name="Lai M.-C."/>
            <person name="Chen S.-C."/>
        </authorList>
    </citation>
    <scope>NUCLEOTIDE SEQUENCE [LARGE SCALE GENOMIC DNA]</scope>
    <source>
        <strain evidence="4 5">SY-01</strain>
    </source>
</reference>
<dbReference type="PANTHER" id="PTHR35147:SF1">
    <property type="entry name" value="CHEMORECEPTOR GLUTAMINE DEAMIDASE CHED-RELATED"/>
    <property type="match status" value="1"/>
</dbReference>
<keyword evidence="1 3" id="KW-0145">Chemotaxis</keyword>
<dbReference type="CDD" id="cd16352">
    <property type="entry name" value="CheD"/>
    <property type="match status" value="1"/>
</dbReference>
<dbReference type="EC" id="3.5.1.44" evidence="3"/>
<gene>
    <name evidence="3" type="primary">cheD</name>
    <name evidence="4" type="ORF">CUN85_04420</name>
</gene>
<dbReference type="SUPFAM" id="SSF64438">
    <property type="entry name" value="CNF1/YfiH-like putative cysteine hydrolases"/>
    <property type="match status" value="1"/>
</dbReference>
<keyword evidence="2 3" id="KW-0378">Hydrolase</keyword>
<dbReference type="InterPro" id="IPR011324">
    <property type="entry name" value="Cytotoxic_necrot_fac-like_cat"/>
</dbReference>
<evidence type="ECO:0000313" key="5">
    <source>
        <dbReference type="Proteomes" id="UP000297295"/>
    </source>
</evidence>
<evidence type="ECO:0000256" key="2">
    <source>
        <dbReference type="ARBA" id="ARBA00022801"/>
    </source>
</evidence>
<dbReference type="EMBL" id="PGGK01000003">
    <property type="protein sequence ID" value="TGC10718.1"/>
    <property type="molecule type" value="Genomic_DNA"/>
</dbReference>
<comment type="similarity">
    <text evidence="3">Belongs to the CheD family.</text>
</comment>
<dbReference type="InterPro" id="IPR038592">
    <property type="entry name" value="CheD-like_sf"/>
</dbReference>
<dbReference type="InterPro" id="IPR005659">
    <property type="entry name" value="Chemorcpt_Glu_NH3ase_CheD"/>
</dbReference>
<sequence length="157" mass="16737">MIIVGMADSAVAKKPVKITTLGLGSCVGVAMYDKRSCIGGMVHIMLPSVENARSKDNLAKFADTGIHYLLDCMLAEGATKSAIKAKIAGGARMFSFSSSAQLNIGERNVIATKEILKQLRIPVLAEDTGENYGRTIVLDTENGELTVKSALKGEKIY</sequence>
<evidence type="ECO:0000256" key="1">
    <source>
        <dbReference type="ARBA" id="ARBA00022500"/>
    </source>
</evidence>
<protein>
    <recommendedName>
        <fullName evidence="3">Probable chemoreceptor glutamine deamidase CheD</fullName>
        <ecNumber evidence="3">3.5.1.44</ecNumber>
    </recommendedName>
</protein>
<organism evidence="4 5">
    <name type="scientific">Methanolobus halotolerans</name>
    <dbReference type="NCBI Taxonomy" id="2052935"/>
    <lineage>
        <taxon>Archaea</taxon>
        <taxon>Methanobacteriati</taxon>
        <taxon>Methanobacteriota</taxon>
        <taxon>Stenosarchaea group</taxon>
        <taxon>Methanomicrobia</taxon>
        <taxon>Methanosarcinales</taxon>
        <taxon>Methanosarcinaceae</taxon>
        <taxon>Methanolobus</taxon>
    </lineage>
</organism>
<evidence type="ECO:0000256" key="3">
    <source>
        <dbReference type="HAMAP-Rule" id="MF_01440"/>
    </source>
</evidence>
<dbReference type="Gene3D" id="3.30.1330.200">
    <property type="match status" value="1"/>
</dbReference>
<dbReference type="HAMAP" id="MF_01440">
    <property type="entry name" value="CheD"/>
    <property type="match status" value="1"/>
</dbReference>
<dbReference type="Proteomes" id="UP000297295">
    <property type="component" value="Unassembled WGS sequence"/>
</dbReference>
<comment type="catalytic activity">
    <reaction evidence="3">
        <text>L-glutaminyl-[protein] + H2O = L-glutamyl-[protein] + NH4(+)</text>
        <dbReference type="Rhea" id="RHEA:16441"/>
        <dbReference type="Rhea" id="RHEA-COMP:10207"/>
        <dbReference type="Rhea" id="RHEA-COMP:10208"/>
        <dbReference type="ChEBI" id="CHEBI:15377"/>
        <dbReference type="ChEBI" id="CHEBI:28938"/>
        <dbReference type="ChEBI" id="CHEBI:29973"/>
        <dbReference type="ChEBI" id="CHEBI:30011"/>
        <dbReference type="EC" id="3.5.1.44"/>
    </reaction>
</comment>
<comment type="caution">
    <text evidence="4">The sequence shown here is derived from an EMBL/GenBank/DDBJ whole genome shotgun (WGS) entry which is preliminary data.</text>
</comment>
<dbReference type="GO" id="GO:0050568">
    <property type="term" value="F:protein-glutamine glutaminase activity"/>
    <property type="evidence" value="ECO:0007669"/>
    <property type="project" value="UniProtKB-UniRule"/>
</dbReference>
<evidence type="ECO:0000313" key="4">
    <source>
        <dbReference type="EMBL" id="TGC10718.1"/>
    </source>
</evidence>
<dbReference type="GO" id="GO:0006935">
    <property type="term" value="P:chemotaxis"/>
    <property type="evidence" value="ECO:0007669"/>
    <property type="project" value="UniProtKB-UniRule"/>
</dbReference>
<proteinExistence type="inferred from homology"/>
<comment type="function">
    <text evidence="3">Probably deamidates glutamine residues to glutamate on methyl-accepting chemotaxis receptors (MCPs), playing an important role in chemotaxis.</text>
</comment>